<evidence type="ECO:0000313" key="2">
    <source>
        <dbReference type="EMBL" id="MDH8677694.1"/>
    </source>
</evidence>
<comment type="caution">
    <text evidence="2">The sequence shown here is derived from an EMBL/GenBank/DDBJ whole genome shotgun (WGS) entry which is preliminary data.</text>
</comment>
<sequence length="361" mass="41187">MNKIVISGFYGFHNIGDEAILKTLTQQLKKLDPNVEITVLSHSPEETMLKFGVKAINRRDAFKVFNAIRKSKILLSGGGSLLQDDTSARSIHYYLAILKMGLFLRKKVFLISNGIGPLIRDSNKRKVAKILNKVDHTTVRDDNSRQLLEEIGVKPSKVSVSADLVIAMDMQPKDVGEKILKELGIIDDSRKRLAIAIRQKDFRTEEKRAQLIKLANELAKKHSVIFIPFYYKNDTKIYEDIHEFTDSHVYFINNKYNSDEFMSILQNIDMLVGSRLHSLIFSLVAEIPFIGVSYDPKIENFMDMISMKPVCSMSTFSSEVIIDAVEALEDQYAVKKLEVLEAKKTLRKRLDINDIMLKKVL</sequence>
<keyword evidence="3" id="KW-1185">Reference proteome</keyword>
<evidence type="ECO:0000259" key="1">
    <source>
        <dbReference type="Pfam" id="PF04230"/>
    </source>
</evidence>
<dbReference type="InterPro" id="IPR019896">
    <property type="entry name" value="Polysacch_pyruvyl_Trfase_CsaB"/>
</dbReference>
<proteinExistence type="predicted"/>
<keyword evidence="2" id="KW-0808">Transferase</keyword>
<dbReference type="SUPFAM" id="SSF53756">
    <property type="entry name" value="UDP-Glycosyltransferase/glycogen phosphorylase"/>
    <property type="match status" value="1"/>
</dbReference>
<feature type="domain" description="Polysaccharide pyruvyl transferase" evidence="1">
    <location>
        <begin position="14"/>
        <end position="296"/>
    </location>
</feature>
<dbReference type="Proteomes" id="UP001158045">
    <property type="component" value="Unassembled WGS sequence"/>
</dbReference>
<dbReference type="EMBL" id="JARYZI010000003">
    <property type="protein sequence ID" value="MDH8677694.1"/>
    <property type="molecule type" value="Genomic_DNA"/>
</dbReference>
<accession>A0ABT6NBB8</accession>
<protein>
    <submittedName>
        <fullName evidence="2">Polysaccharide pyruvyl transferase CsaB</fullName>
    </submittedName>
</protein>
<name>A0ABT6NBB8_9FIRM</name>
<dbReference type="RefSeq" id="WP_281093513.1">
    <property type="nucleotide sequence ID" value="NZ_JARYZI010000003.1"/>
</dbReference>
<organism evidence="2 3">
    <name type="scientific">Fusibacter bizertensis</name>
    <dbReference type="NCBI Taxonomy" id="1488331"/>
    <lineage>
        <taxon>Bacteria</taxon>
        <taxon>Bacillati</taxon>
        <taxon>Bacillota</taxon>
        <taxon>Clostridia</taxon>
        <taxon>Eubacteriales</taxon>
        <taxon>Eubacteriales Family XII. Incertae Sedis</taxon>
        <taxon>Fusibacter</taxon>
    </lineage>
</organism>
<dbReference type="PANTHER" id="PTHR36836">
    <property type="entry name" value="COLANIC ACID BIOSYNTHESIS PROTEIN WCAK"/>
    <property type="match status" value="1"/>
</dbReference>
<dbReference type="GO" id="GO:0016740">
    <property type="term" value="F:transferase activity"/>
    <property type="evidence" value="ECO:0007669"/>
    <property type="project" value="UniProtKB-KW"/>
</dbReference>
<evidence type="ECO:0000313" key="3">
    <source>
        <dbReference type="Proteomes" id="UP001158045"/>
    </source>
</evidence>
<reference evidence="2 3" key="1">
    <citation type="submission" date="2023-04" db="EMBL/GenBank/DDBJ databases">
        <title>Fusibacter bizertensis strain WBS, isolated from littoral bottom sediments of the Arctic seas - biochemical and genomic analysis.</title>
        <authorList>
            <person name="Brioukhanov A.L."/>
        </authorList>
    </citation>
    <scope>NUCLEOTIDE SEQUENCE [LARGE SCALE GENOMIC DNA]</scope>
    <source>
        <strain evidence="2 3">WBS</strain>
    </source>
</reference>
<dbReference type="NCBIfam" id="TIGR03609">
    <property type="entry name" value="S_layer_CsaB"/>
    <property type="match status" value="1"/>
</dbReference>
<gene>
    <name evidence="2" type="primary">csaB</name>
    <name evidence="2" type="ORF">QE109_06025</name>
</gene>
<dbReference type="InterPro" id="IPR007345">
    <property type="entry name" value="Polysacch_pyruvyl_Trfase"/>
</dbReference>
<dbReference type="Pfam" id="PF04230">
    <property type="entry name" value="PS_pyruv_trans"/>
    <property type="match status" value="1"/>
</dbReference>
<dbReference type="PANTHER" id="PTHR36836:SF1">
    <property type="entry name" value="COLANIC ACID BIOSYNTHESIS PROTEIN WCAK"/>
    <property type="match status" value="1"/>
</dbReference>